<protein>
    <submittedName>
        <fullName evidence="7">STN domain-containing protein</fullName>
    </submittedName>
</protein>
<evidence type="ECO:0000256" key="4">
    <source>
        <dbReference type="SAM" id="MobiDB-lite"/>
    </source>
</evidence>
<dbReference type="InterPro" id="IPR058093">
    <property type="entry name" value="LA_2272-like"/>
</dbReference>
<organism evidence="7 8">
    <name type="scientific">Rhodocytophaga aerolata</name>
    <dbReference type="NCBI Taxonomy" id="455078"/>
    <lineage>
        <taxon>Bacteria</taxon>
        <taxon>Pseudomonadati</taxon>
        <taxon>Bacteroidota</taxon>
        <taxon>Cytophagia</taxon>
        <taxon>Cytophagales</taxon>
        <taxon>Rhodocytophagaceae</taxon>
        <taxon>Rhodocytophaga</taxon>
    </lineage>
</organism>
<feature type="region of interest" description="Disordered" evidence="4">
    <location>
        <begin position="137"/>
        <end position="156"/>
    </location>
</feature>
<dbReference type="RefSeq" id="WP_302037586.1">
    <property type="nucleotide sequence ID" value="NZ_JAUKPO010000005.1"/>
</dbReference>
<feature type="region of interest" description="Disordered" evidence="4">
    <location>
        <begin position="193"/>
        <end position="228"/>
    </location>
</feature>
<evidence type="ECO:0000256" key="5">
    <source>
        <dbReference type="SAM" id="SignalP"/>
    </source>
</evidence>
<feature type="signal peptide" evidence="5">
    <location>
        <begin position="1"/>
        <end position="22"/>
    </location>
</feature>
<dbReference type="InterPro" id="IPR011662">
    <property type="entry name" value="Secretin/TonB_short_N"/>
</dbReference>
<feature type="chain" id="PRO_5046038345" evidence="5">
    <location>
        <begin position="23"/>
        <end position="614"/>
    </location>
</feature>
<dbReference type="Pfam" id="PF07660">
    <property type="entry name" value="STN"/>
    <property type="match status" value="1"/>
</dbReference>
<keyword evidence="8" id="KW-1185">Reference proteome</keyword>
<evidence type="ECO:0000256" key="3">
    <source>
        <dbReference type="ARBA" id="ARBA00023237"/>
    </source>
</evidence>
<evidence type="ECO:0000313" key="8">
    <source>
        <dbReference type="Proteomes" id="UP001168528"/>
    </source>
</evidence>
<gene>
    <name evidence="7" type="ORF">Q0590_10990</name>
</gene>
<evidence type="ECO:0000259" key="6">
    <source>
        <dbReference type="SMART" id="SM00965"/>
    </source>
</evidence>
<dbReference type="NCBIfam" id="NF047436">
    <property type="entry name" value="LA_2272_repeat"/>
    <property type="match status" value="1"/>
</dbReference>
<keyword evidence="1" id="KW-0813">Transport</keyword>
<keyword evidence="5" id="KW-0732">Signal</keyword>
<evidence type="ECO:0000256" key="1">
    <source>
        <dbReference type="ARBA" id="ARBA00022448"/>
    </source>
</evidence>
<dbReference type="Gene3D" id="3.55.50.30">
    <property type="match status" value="1"/>
</dbReference>
<dbReference type="EMBL" id="JAUKPO010000005">
    <property type="protein sequence ID" value="MDO1446781.1"/>
    <property type="molecule type" value="Genomic_DNA"/>
</dbReference>
<dbReference type="SMART" id="SM00965">
    <property type="entry name" value="STN"/>
    <property type="match status" value="1"/>
</dbReference>
<proteinExistence type="predicted"/>
<evidence type="ECO:0000256" key="2">
    <source>
        <dbReference type="ARBA" id="ARBA00023136"/>
    </source>
</evidence>
<keyword evidence="3" id="KW-0998">Cell outer membrane</keyword>
<accession>A0ABT8R3U8</accession>
<keyword evidence="2" id="KW-0472">Membrane</keyword>
<sequence length="614" mass="66914">MRRVVFLILISLCLNFSLLAQSELLDTQVSLQYTEVSLERIIRDIRKNYRINFSYVNNLIPLDKKVSINVKNQPLKAALDEIFKDMEVGYQVVGNQIVLKNEPKKTSQIERLEGLTKPSYLPTITGASGVPIYTKERSPDEISYQDTTGIRPTQSQPLEGTISEQMMAELLRAKDKMEGLLASANVSSITSKVYPPSRKVSEKKQARREKQLTEQTDANLQEQDSISSENTDYIKRPFQFTFVSPLGTNGMESGEVVNMVSFNLIMGYAAGLEGAEFGGLLNIERDYVKGVQFAGFGNLVRNHVTGSQFAGFMNVNGGAVKGAQFAGFVNTTGAGSEAIQFAGFTNVLLGNVKGAQVAGFVNVTKGNVQGLQAAGFANVTTGSVQTAQLAGFTNVAKDNVSGPQIAGFANVSNGRVDGAQVSGFINVARHVKGAQVGIINIADTIQGAQIGLINIAKNGYRRVEIWASDALYANIAYKMGTRGFHTIFALGAQGDLDYFRYGYGFGIGTEIGLGNRFAVNIDALGYHINEDEIWTSKLNELYQVRSTLGVRLGNHSYFFAGPAINVMVSQFQGNDSANIGSGLAPSWTRYDEDHGRWEKTNVKLWPGIHAGFRF</sequence>
<feature type="domain" description="Secretin/TonB short N-terminal" evidence="6">
    <location>
        <begin position="51"/>
        <end position="102"/>
    </location>
</feature>
<feature type="compositionally biased region" description="Polar residues" evidence="4">
    <location>
        <begin position="213"/>
        <end position="228"/>
    </location>
</feature>
<evidence type="ECO:0000313" key="7">
    <source>
        <dbReference type="EMBL" id="MDO1446781.1"/>
    </source>
</evidence>
<comment type="caution">
    <text evidence="7">The sequence shown here is derived from an EMBL/GenBank/DDBJ whole genome shotgun (WGS) entry which is preliminary data.</text>
</comment>
<reference evidence="7" key="1">
    <citation type="submission" date="2023-07" db="EMBL/GenBank/DDBJ databases">
        <title>The genome sequence of Rhodocytophaga aerolata KACC 12507.</title>
        <authorList>
            <person name="Zhang X."/>
        </authorList>
    </citation>
    <scope>NUCLEOTIDE SEQUENCE</scope>
    <source>
        <strain evidence="7">KACC 12507</strain>
    </source>
</reference>
<feature type="compositionally biased region" description="Polar residues" evidence="4">
    <location>
        <begin position="144"/>
        <end position="156"/>
    </location>
</feature>
<feature type="compositionally biased region" description="Basic and acidic residues" evidence="4">
    <location>
        <begin position="199"/>
        <end position="212"/>
    </location>
</feature>
<dbReference type="Proteomes" id="UP001168528">
    <property type="component" value="Unassembled WGS sequence"/>
</dbReference>
<name>A0ABT8R3U8_9BACT</name>